<dbReference type="AlphaFoldDB" id="A0A7G9WIY8"/>
<accession>A0A7G9WIY8</accession>
<feature type="region of interest" description="Disordered" evidence="8">
    <location>
        <begin position="286"/>
        <end position="344"/>
    </location>
</feature>
<keyword evidence="7" id="KW-0131">Cell cycle</keyword>
<dbReference type="RefSeq" id="WP_212507716.1">
    <property type="nucleotide sequence ID" value="NZ_CP060696.1"/>
</dbReference>
<evidence type="ECO:0000256" key="8">
    <source>
        <dbReference type="SAM" id="MobiDB-lite"/>
    </source>
</evidence>
<evidence type="ECO:0000256" key="5">
    <source>
        <dbReference type="ARBA" id="ARBA00022989"/>
    </source>
</evidence>
<dbReference type="PANTHER" id="PTHR37820">
    <property type="entry name" value="CELL DIVISION PROTEIN DIVIB"/>
    <property type="match status" value="1"/>
</dbReference>
<dbReference type="GO" id="GO:0005886">
    <property type="term" value="C:plasma membrane"/>
    <property type="evidence" value="ECO:0007669"/>
    <property type="project" value="TreeGrafter"/>
</dbReference>
<gene>
    <name evidence="11" type="ORF">H6X83_03100</name>
</gene>
<evidence type="ECO:0000313" key="11">
    <source>
        <dbReference type="EMBL" id="QNO18650.1"/>
    </source>
</evidence>
<dbReference type="KEGG" id="caml:H6X83_03100"/>
<name>A0A7G9WIY8_9FIRM</name>
<dbReference type="Gene3D" id="3.10.20.310">
    <property type="entry name" value="membrane protein fhac"/>
    <property type="match status" value="1"/>
</dbReference>
<evidence type="ECO:0000256" key="6">
    <source>
        <dbReference type="ARBA" id="ARBA00023136"/>
    </source>
</evidence>
<organism evidence="11 12">
    <name type="scientific">Caproicibacterium amylolyticum</name>
    <dbReference type="NCBI Taxonomy" id="2766537"/>
    <lineage>
        <taxon>Bacteria</taxon>
        <taxon>Bacillati</taxon>
        <taxon>Bacillota</taxon>
        <taxon>Clostridia</taxon>
        <taxon>Eubacteriales</taxon>
        <taxon>Oscillospiraceae</taxon>
        <taxon>Caproicibacterium</taxon>
    </lineage>
</organism>
<keyword evidence="4 9" id="KW-0812">Transmembrane</keyword>
<feature type="compositionally biased region" description="Low complexity" evidence="8">
    <location>
        <begin position="308"/>
        <end position="319"/>
    </location>
</feature>
<keyword evidence="2" id="KW-1003">Cell membrane</keyword>
<evidence type="ECO:0000259" key="10">
    <source>
        <dbReference type="PROSITE" id="PS51779"/>
    </source>
</evidence>
<keyword evidence="5 9" id="KW-1133">Transmembrane helix</keyword>
<dbReference type="EMBL" id="CP060696">
    <property type="protein sequence ID" value="QNO18650.1"/>
    <property type="molecule type" value="Genomic_DNA"/>
</dbReference>
<dbReference type="InterPro" id="IPR013685">
    <property type="entry name" value="POTRA_FtsQ_type"/>
</dbReference>
<evidence type="ECO:0000256" key="1">
    <source>
        <dbReference type="ARBA" id="ARBA00004370"/>
    </source>
</evidence>
<dbReference type="GO" id="GO:0051301">
    <property type="term" value="P:cell division"/>
    <property type="evidence" value="ECO:0007669"/>
    <property type="project" value="UniProtKB-KW"/>
</dbReference>
<proteinExistence type="predicted"/>
<sequence length="344" mass="36262">MERNTQNQGGPGPRQMSAGQRQRAYNRVRRRKRMQVLFYIVVFLIVIATAVVLCLTVLFKIQSVEVEGKSRYSQQQITSACGISTGENLFLSDVGDAAGKIKQACPYLGTVSVSRRLPAKILIQVQETSVAGAVAWNSKYVYLDSSGKVLEISSAAPVSVPTVKGLDITAAKVGSTVIYKDTKKSTLFQQIAQAVQSAGFTGVTSINVADEYNLSVTCKTKSSKVLTIRLGNSTYLEKKFRFVKATIDQHLSAEQGTFDVSSVGKEKSITWFTPASSAVSSAASSAASSAQSSASRTSSAENESTDSAAADTEGTDNGTADGGDQDDGDTGGNQGGDTAQDGGE</sequence>
<protein>
    <submittedName>
        <fullName evidence="11">FtsQ-type POTRA domain-containing protein</fullName>
    </submittedName>
</protein>
<feature type="compositionally biased region" description="Low complexity" evidence="8">
    <location>
        <begin position="286"/>
        <end position="300"/>
    </location>
</feature>
<evidence type="ECO:0000256" key="9">
    <source>
        <dbReference type="SAM" id="Phobius"/>
    </source>
</evidence>
<dbReference type="InterPro" id="IPR034746">
    <property type="entry name" value="POTRA"/>
</dbReference>
<feature type="transmembrane region" description="Helical" evidence="9">
    <location>
        <begin position="36"/>
        <end position="59"/>
    </location>
</feature>
<dbReference type="PROSITE" id="PS51779">
    <property type="entry name" value="POTRA"/>
    <property type="match status" value="1"/>
</dbReference>
<reference evidence="11 12" key="1">
    <citation type="submission" date="2020-08" db="EMBL/GenBank/DDBJ databases">
        <authorList>
            <person name="Ren C."/>
            <person name="Gu Y."/>
            <person name="Xu Y."/>
        </authorList>
    </citation>
    <scope>NUCLEOTIDE SEQUENCE [LARGE SCALE GENOMIC DNA]</scope>
    <source>
        <strain evidence="11 12">LBM18003</strain>
    </source>
</reference>
<keyword evidence="12" id="KW-1185">Reference proteome</keyword>
<evidence type="ECO:0000256" key="2">
    <source>
        <dbReference type="ARBA" id="ARBA00022475"/>
    </source>
</evidence>
<comment type="subcellular location">
    <subcellularLocation>
        <location evidence="1">Membrane</location>
    </subcellularLocation>
</comment>
<evidence type="ECO:0000256" key="3">
    <source>
        <dbReference type="ARBA" id="ARBA00022618"/>
    </source>
</evidence>
<feature type="region of interest" description="Disordered" evidence="8">
    <location>
        <begin position="1"/>
        <end position="24"/>
    </location>
</feature>
<dbReference type="Proteomes" id="UP000516046">
    <property type="component" value="Chromosome"/>
</dbReference>
<keyword evidence="3" id="KW-0132">Cell division</keyword>
<dbReference type="InterPro" id="IPR050487">
    <property type="entry name" value="FtsQ_DivIB"/>
</dbReference>
<evidence type="ECO:0000313" key="12">
    <source>
        <dbReference type="Proteomes" id="UP000516046"/>
    </source>
</evidence>
<dbReference type="Pfam" id="PF08478">
    <property type="entry name" value="POTRA_1"/>
    <property type="match status" value="1"/>
</dbReference>
<evidence type="ECO:0000256" key="4">
    <source>
        <dbReference type="ARBA" id="ARBA00022692"/>
    </source>
</evidence>
<evidence type="ECO:0000256" key="7">
    <source>
        <dbReference type="ARBA" id="ARBA00023306"/>
    </source>
</evidence>
<feature type="domain" description="POTRA" evidence="10">
    <location>
        <begin position="59"/>
        <end position="128"/>
    </location>
</feature>
<dbReference type="PANTHER" id="PTHR37820:SF1">
    <property type="entry name" value="CELL DIVISION PROTEIN FTSQ"/>
    <property type="match status" value="1"/>
</dbReference>
<keyword evidence="6 9" id="KW-0472">Membrane</keyword>